<dbReference type="InterPro" id="IPR010093">
    <property type="entry name" value="SinI_DNA-bd"/>
</dbReference>
<accession>A0A3S4VAD1</accession>
<dbReference type="InterPro" id="IPR041657">
    <property type="entry name" value="HTH_17"/>
</dbReference>
<evidence type="ECO:0000313" key="2">
    <source>
        <dbReference type="EMBL" id="VEI13143.1"/>
    </source>
</evidence>
<dbReference type="KEGG" id="tbw:NCTC13354_00849"/>
<protein>
    <submittedName>
        <fullName evidence="2">DNA binding domain, excisionase family</fullName>
    </submittedName>
</protein>
<name>A0A3S4VAD1_9ACTO</name>
<dbReference type="NCBIfam" id="TIGR01764">
    <property type="entry name" value="excise"/>
    <property type="match status" value="1"/>
</dbReference>
<dbReference type="SUPFAM" id="SSF46955">
    <property type="entry name" value="Putative DNA-binding domain"/>
    <property type="match status" value="1"/>
</dbReference>
<dbReference type="Proteomes" id="UP000269542">
    <property type="component" value="Chromosome"/>
</dbReference>
<proteinExistence type="predicted"/>
<dbReference type="OrthoDB" id="515428at2"/>
<evidence type="ECO:0000259" key="1">
    <source>
        <dbReference type="Pfam" id="PF12728"/>
    </source>
</evidence>
<dbReference type="InterPro" id="IPR009061">
    <property type="entry name" value="DNA-bd_dom_put_sf"/>
</dbReference>
<dbReference type="Pfam" id="PF12728">
    <property type="entry name" value="HTH_17"/>
    <property type="match status" value="1"/>
</dbReference>
<dbReference type="Gene3D" id="1.10.1660.10">
    <property type="match status" value="1"/>
</dbReference>
<dbReference type="EMBL" id="LR134476">
    <property type="protein sequence ID" value="VEI13143.1"/>
    <property type="molecule type" value="Genomic_DNA"/>
</dbReference>
<keyword evidence="3" id="KW-1185">Reference proteome</keyword>
<sequence length="79" mass="8916">MQLDGENVAEKLYTTRQVSEMLNVSRQTVTRWCAEGYITYIELPTGQFRIPKSEVDRILVPVDPHDNSNDPLPGQGALL</sequence>
<dbReference type="GO" id="GO:0003677">
    <property type="term" value="F:DNA binding"/>
    <property type="evidence" value="ECO:0007669"/>
    <property type="project" value="InterPro"/>
</dbReference>
<reference evidence="2 3" key="1">
    <citation type="submission" date="2018-12" db="EMBL/GenBank/DDBJ databases">
        <authorList>
            <consortium name="Pathogen Informatics"/>
        </authorList>
    </citation>
    <scope>NUCLEOTIDE SEQUENCE [LARGE SCALE GENOMIC DNA]</scope>
    <source>
        <strain evidence="2 3">NCTC13354</strain>
    </source>
</reference>
<evidence type="ECO:0000313" key="3">
    <source>
        <dbReference type="Proteomes" id="UP000269542"/>
    </source>
</evidence>
<dbReference type="AlphaFoldDB" id="A0A3S4VAD1"/>
<feature type="domain" description="Helix-turn-helix" evidence="1">
    <location>
        <begin position="12"/>
        <end position="57"/>
    </location>
</feature>
<gene>
    <name evidence="2" type="ORF">NCTC13354_00849</name>
</gene>
<organism evidence="2 3">
    <name type="scientific">Trueperella bialowiezensis</name>
    <dbReference type="NCBI Taxonomy" id="312285"/>
    <lineage>
        <taxon>Bacteria</taxon>
        <taxon>Bacillati</taxon>
        <taxon>Actinomycetota</taxon>
        <taxon>Actinomycetes</taxon>
        <taxon>Actinomycetales</taxon>
        <taxon>Actinomycetaceae</taxon>
        <taxon>Trueperella</taxon>
    </lineage>
</organism>